<evidence type="ECO:0000313" key="3">
    <source>
        <dbReference type="EMBL" id="MFC3193240.1"/>
    </source>
</evidence>
<dbReference type="InterPro" id="IPR032710">
    <property type="entry name" value="NTF2-like_dom_sf"/>
</dbReference>
<feature type="chain" id="PRO_5046319953" evidence="1">
    <location>
        <begin position="24"/>
        <end position="158"/>
    </location>
</feature>
<dbReference type="Gene3D" id="3.10.450.50">
    <property type="match status" value="1"/>
</dbReference>
<dbReference type="SUPFAM" id="SSF54427">
    <property type="entry name" value="NTF2-like"/>
    <property type="match status" value="1"/>
</dbReference>
<feature type="domain" description="SnoaL-like" evidence="2">
    <location>
        <begin position="46"/>
        <end position="158"/>
    </location>
</feature>
<gene>
    <name evidence="3" type="ORF">ACFODZ_03185</name>
</gene>
<dbReference type="Pfam" id="PF13474">
    <property type="entry name" value="SnoaL_3"/>
    <property type="match status" value="1"/>
</dbReference>
<sequence length="158" mass="17533">MKTTIFKSLFITLLIMQSVSVFSHSNKHEEPKDPMFSGLDSDAAEVVIQFRDALKAGNAEIVNSVLSKDVLIYESGNAERSSLQYVSGHMLSDMKYLASIDSEIIEHQVKISGDVAISTSQSKNISTKDGKTTERISMETIVVSKVKGQWLITHIHWS</sequence>
<accession>A0ABV7J8P4</accession>
<keyword evidence="1" id="KW-0732">Signal</keyword>
<name>A0ABV7J8P4_9GAMM</name>
<keyword evidence="4" id="KW-1185">Reference proteome</keyword>
<evidence type="ECO:0000313" key="4">
    <source>
        <dbReference type="Proteomes" id="UP001595533"/>
    </source>
</evidence>
<evidence type="ECO:0000256" key="1">
    <source>
        <dbReference type="SAM" id="SignalP"/>
    </source>
</evidence>
<proteinExistence type="predicted"/>
<reference evidence="4" key="1">
    <citation type="journal article" date="2019" name="Int. J. Syst. Evol. Microbiol.">
        <title>The Global Catalogue of Microorganisms (GCM) 10K type strain sequencing project: providing services to taxonomists for standard genome sequencing and annotation.</title>
        <authorList>
            <consortium name="The Broad Institute Genomics Platform"/>
            <consortium name="The Broad Institute Genome Sequencing Center for Infectious Disease"/>
            <person name="Wu L."/>
            <person name="Ma J."/>
        </authorList>
    </citation>
    <scope>NUCLEOTIDE SEQUENCE [LARGE SCALE GENOMIC DNA]</scope>
    <source>
        <strain evidence="4">KCTC 42953</strain>
    </source>
</reference>
<dbReference type="RefSeq" id="WP_077409921.1">
    <property type="nucleotide sequence ID" value="NZ_JBHRTS010000002.1"/>
</dbReference>
<protein>
    <submittedName>
        <fullName evidence="3">YybH family protein</fullName>
    </submittedName>
</protein>
<dbReference type="EMBL" id="JBHRTS010000002">
    <property type="protein sequence ID" value="MFC3193240.1"/>
    <property type="molecule type" value="Genomic_DNA"/>
</dbReference>
<organism evidence="3 4">
    <name type="scientific">Marinicella sediminis</name>
    <dbReference type="NCBI Taxonomy" id="1792834"/>
    <lineage>
        <taxon>Bacteria</taxon>
        <taxon>Pseudomonadati</taxon>
        <taxon>Pseudomonadota</taxon>
        <taxon>Gammaproteobacteria</taxon>
        <taxon>Lysobacterales</taxon>
        <taxon>Marinicellaceae</taxon>
        <taxon>Marinicella</taxon>
    </lineage>
</organism>
<dbReference type="Proteomes" id="UP001595533">
    <property type="component" value="Unassembled WGS sequence"/>
</dbReference>
<evidence type="ECO:0000259" key="2">
    <source>
        <dbReference type="Pfam" id="PF13474"/>
    </source>
</evidence>
<dbReference type="InterPro" id="IPR037401">
    <property type="entry name" value="SnoaL-like"/>
</dbReference>
<feature type="signal peptide" evidence="1">
    <location>
        <begin position="1"/>
        <end position="23"/>
    </location>
</feature>
<comment type="caution">
    <text evidence="3">The sequence shown here is derived from an EMBL/GenBank/DDBJ whole genome shotgun (WGS) entry which is preliminary data.</text>
</comment>